<evidence type="ECO:0000259" key="1">
    <source>
        <dbReference type="Pfam" id="PF01738"/>
    </source>
</evidence>
<dbReference type="Proteomes" id="UP001500729">
    <property type="component" value="Unassembled WGS sequence"/>
</dbReference>
<protein>
    <submittedName>
        <fullName evidence="2">Dienelactone hydrolase family protein</fullName>
    </submittedName>
</protein>
<keyword evidence="2" id="KW-0378">Hydrolase</keyword>
<sequence length="236" mass="24736">MATAQISTPNGMIPAYVATPLPAVSGPGPWPGVVVVHDAAGLSDDIRAIAERFATAGYLAVAPDLYARGGFARCVRSVMRDLQQARGQAFDDVDAARSHLTGRDDCTGKVGVAGFCMGGGFAIIGASRGFDASAPYYGQLPSDPSVLDGACPIVASFGAKDPMLRGAAAKLESELSARGITHDVKEYPDAGHSFANRLPLGPFNVLARVAGFGYHHETSEDAWRRVQNFFAEHLTA</sequence>
<gene>
    <name evidence="2" type="ORF">GCM10009533_70620</name>
</gene>
<dbReference type="Pfam" id="PF01738">
    <property type="entry name" value="DLH"/>
    <property type="match status" value="1"/>
</dbReference>
<accession>A0ABN1EEJ3</accession>
<reference evidence="2 3" key="1">
    <citation type="journal article" date="2019" name="Int. J. Syst. Evol. Microbiol.">
        <title>The Global Catalogue of Microorganisms (GCM) 10K type strain sequencing project: providing services to taxonomists for standard genome sequencing and annotation.</title>
        <authorList>
            <consortium name="The Broad Institute Genomics Platform"/>
            <consortium name="The Broad Institute Genome Sequencing Center for Infectious Disease"/>
            <person name="Wu L."/>
            <person name="Ma J."/>
        </authorList>
    </citation>
    <scope>NUCLEOTIDE SEQUENCE [LARGE SCALE GENOMIC DNA]</scope>
    <source>
        <strain evidence="2 3">JCM 10303</strain>
    </source>
</reference>
<dbReference type="GO" id="GO:0016787">
    <property type="term" value="F:hydrolase activity"/>
    <property type="evidence" value="ECO:0007669"/>
    <property type="project" value="UniProtKB-KW"/>
</dbReference>
<dbReference type="PANTHER" id="PTHR46623:SF6">
    <property type="entry name" value="ALPHA_BETA-HYDROLASES SUPERFAMILY PROTEIN"/>
    <property type="match status" value="1"/>
</dbReference>
<keyword evidence="3" id="KW-1185">Reference proteome</keyword>
<evidence type="ECO:0000313" key="2">
    <source>
        <dbReference type="EMBL" id="GAA0564514.1"/>
    </source>
</evidence>
<proteinExistence type="predicted"/>
<dbReference type="SUPFAM" id="SSF53474">
    <property type="entry name" value="alpha/beta-Hydrolases"/>
    <property type="match status" value="1"/>
</dbReference>
<dbReference type="RefSeq" id="WP_009951219.1">
    <property type="nucleotide sequence ID" value="NZ_BAAAGS010000112.1"/>
</dbReference>
<organism evidence="2 3">
    <name type="scientific">Saccharopolyspora erythraea</name>
    <name type="common">Streptomyces erythraeus</name>
    <dbReference type="NCBI Taxonomy" id="1836"/>
    <lineage>
        <taxon>Bacteria</taxon>
        <taxon>Bacillati</taxon>
        <taxon>Actinomycetota</taxon>
        <taxon>Actinomycetes</taxon>
        <taxon>Pseudonocardiales</taxon>
        <taxon>Pseudonocardiaceae</taxon>
        <taxon>Saccharopolyspora</taxon>
    </lineage>
</organism>
<dbReference type="InterPro" id="IPR051049">
    <property type="entry name" value="Dienelactone_hydrolase-like"/>
</dbReference>
<dbReference type="PANTHER" id="PTHR46623">
    <property type="entry name" value="CARBOXYMETHYLENEBUTENOLIDASE-RELATED"/>
    <property type="match status" value="1"/>
</dbReference>
<dbReference type="EMBL" id="BAAAGS010000112">
    <property type="protein sequence ID" value="GAA0564514.1"/>
    <property type="molecule type" value="Genomic_DNA"/>
</dbReference>
<dbReference type="Gene3D" id="3.40.50.1820">
    <property type="entry name" value="alpha/beta hydrolase"/>
    <property type="match status" value="1"/>
</dbReference>
<dbReference type="InterPro" id="IPR029058">
    <property type="entry name" value="AB_hydrolase_fold"/>
</dbReference>
<dbReference type="InterPro" id="IPR002925">
    <property type="entry name" value="Dienelactn_hydro"/>
</dbReference>
<name>A0ABN1EEJ3_SACER</name>
<evidence type="ECO:0000313" key="3">
    <source>
        <dbReference type="Proteomes" id="UP001500729"/>
    </source>
</evidence>
<comment type="caution">
    <text evidence="2">The sequence shown here is derived from an EMBL/GenBank/DDBJ whole genome shotgun (WGS) entry which is preliminary data.</text>
</comment>
<feature type="domain" description="Dienelactone hydrolase" evidence="1">
    <location>
        <begin position="14"/>
        <end position="233"/>
    </location>
</feature>